<keyword evidence="1" id="KW-0732">Signal</keyword>
<name>A0A4Q7PCV5_9BACT</name>
<evidence type="ECO:0000256" key="1">
    <source>
        <dbReference type="ARBA" id="ARBA00022729"/>
    </source>
</evidence>
<dbReference type="Proteomes" id="UP000292209">
    <property type="component" value="Unassembled WGS sequence"/>
</dbReference>
<dbReference type="InterPro" id="IPR025232">
    <property type="entry name" value="DUF4174"/>
</dbReference>
<proteinExistence type="predicted"/>
<evidence type="ECO:0000313" key="4">
    <source>
        <dbReference type="Proteomes" id="UP000292209"/>
    </source>
</evidence>
<organism evidence="3 4">
    <name type="scientific">Cecembia calidifontis</name>
    <dbReference type="NCBI Taxonomy" id="1187080"/>
    <lineage>
        <taxon>Bacteria</taxon>
        <taxon>Pseudomonadati</taxon>
        <taxon>Bacteroidota</taxon>
        <taxon>Cytophagia</taxon>
        <taxon>Cytophagales</taxon>
        <taxon>Cyclobacteriaceae</taxon>
        <taxon>Cecembia</taxon>
    </lineage>
</organism>
<dbReference type="AlphaFoldDB" id="A0A4Q7PCV5"/>
<keyword evidence="4" id="KW-1185">Reference proteome</keyword>
<evidence type="ECO:0000313" key="3">
    <source>
        <dbReference type="EMBL" id="RZS98186.1"/>
    </source>
</evidence>
<accession>A0A4Q7PCV5</accession>
<dbReference type="Pfam" id="PF13778">
    <property type="entry name" value="DUF4174"/>
    <property type="match status" value="1"/>
</dbReference>
<reference evidence="3 4" key="1">
    <citation type="submission" date="2019-02" db="EMBL/GenBank/DDBJ databases">
        <title>Genomic Encyclopedia of Archaeal and Bacterial Type Strains, Phase II (KMG-II): from individual species to whole genera.</title>
        <authorList>
            <person name="Goeker M."/>
        </authorList>
    </citation>
    <scope>NUCLEOTIDE SEQUENCE [LARGE SCALE GENOMIC DNA]</scope>
    <source>
        <strain evidence="3 4">DSM 21411</strain>
    </source>
</reference>
<gene>
    <name evidence="3" type="ORF">BC751_3826</name>
</gene>
<evidence type="ECO:0000259" key="2">
    <source>
        <dbReference type="Pfam" id="PF13778"/>
    </source>
</evidence>
<sequence>MGEKPQKIEDLRWKNRIVLYFPGKSGTFPKLSHELEEGVRERKIVYFVFDEILNSNSQVDFSNAYISEIRKKFGASCEEACWVLIGLDGGVKLRKEGELDWGYIFKTIDSMPMRRSEIGSKT</sequence>
<protein>
    <submittedName>
        <fullName evidence="3">Uncharacterized protein DUF4174</fullName>
    </submittedName>
</protein>
<feature type="domain" description="DUF4174" evidence="2">
    <location>
        <begin position="8"/>
        <end position="117"/>
    </location>
</feature>
<comment type="caution">
    <text evidence="3">The sequence shown here is derived from an EMBL/GenBank/DDBJ whole genome shotgun (WGS) entry which is preliminary data.</text>
</comment>
<dbReference type="EMBL" id="SGXG01000001">
    <property type="protein sequence ID" value="RZS98186.1"/>
    <property type="molecule type" value="Genomic_DNA"/>
</dbReference>